<sequence>MTLQKALKTDGSSENSEIDPKHQNLLRSFYNNESESHGSPTGREKGRIKKLLWNHRSVKNFGLQSLSNQRGNAISSRIQNNISEESVEDDAYFIKNSEGYKIEVITDEMRANNFTVSVQSNNRNLNTSANDESAFNSKSKIKKCSSSNTKQMDSLVDIHHEQCKGTLKPKKRVNMLTNLKVCIKDLKLVQKIQRNVKKWLLKRQACDISHASDVIQKELNKSLLKKNGHACIDQKEAVILIQRTVRNWLAEK</sequence>
<reference evidence="2" key="1">
    <citation type="submission" date="2021-01" db="EMBL/GenBank/DDBJ databases">
        <authorList>
            <person name="Corre E."/>
            <person name="Pelletier E."/>
            <person name="Niang G."/>
            <person name="Scheremetjew M."/>
            <person name="Finn R."/>
            <person name="Kale V."/>
            <person name="Holt S."/>
            <person name="Cochrane G."/>
            <person name="Meng A."/>
            <person name="Brown T."/>
            <person name="Cohen L."/>
        </authorList>
    </citation>
    <scope>NUCLEOTIDE SEQUENCE</scope>
    <source>
        <strain evidence="2">FSP1.4</strain>
    </source>
</reference>
<proteinExistence type="predicted"/>
<gene>
    <name evidence="2" type="ORF">EHAR0213_LOCUS7335</name>
</gene>
<name>A0A7S3NAU9_9SPIT</name>
<evidence type="ECO:0000256" key="1">
    <source>
        <dbReference type="SAM" id="MobiDB-lite"/>
    </source>
</evidence>
<accession>A0A7S3NAU9</accession>
<dbReference type="AlphaFoldDB" id="A0A7S3NAU9"/>
<dbReference type="PROSITE" id="PS50096">
    <property type="entry name" value="IQ"/>
    <property type="match status" value="1"/>
</dbReference>
<evidence type="ECO:0000313" key="2">
    <source>
        <dbReference type="EMBL" id="CAE0348424.1"/>
    </source>
</evidence>
<dbReference type="Pfam" id="PF00612">
    <property type="entry name" value="IQ"/>
    <property type="match status" value="1"/>
</dbReference>
<dbReference type="EMBL" id="HBII01017379">
    <property type="protein sequence ID" value="CAE0348424.1"/>
    <property type="molecule type" value="Transcribed_RNA"/>
</dbReference>
<feature type="region of interest" description="Disordered" evidence="1">
    <location>
        <begin position="1"/>
        <end position="22"/>
    </location>
</feature>
<organism evidence="2">
    <name type="scientific">Euplotes harpa</name>
    <dbReference type="NCBI Taxonomy" id="151035"/>
    <lineage>
        <taxon>Eukaryota</taxon>
        <taxon>Sar</taxon>
        <taxon>Alveolata</taxon>
        <taxon>Ciliophora</taxon>
        <taxon>Intramacronucleata</taxon>
        <taxon>Spirotrichea</taxon>
        <taxon>Hypotrichia</taxon>
        <taxon>Euplotida</taxon>
        <taxon>Euplotidae</taxon>
        <taxon>Euplotes</taxon>
    </lineage>
</organism>
<dbReference type="InterPro" id="IPR000048">
    <property type="entry name" value="IQ_motif_EF-hand-BS"/>
</dbReference>
<protein>
    <submittedName>
        <fullName evidence="2">Uncharacterized protein</fullName>
    </submittedName>
</protein>